<proteinExistence type="predicted"/>
<dbReference type="GO" id="GO:0016829">
    <property type="term" value="F:lyase activity"/>
    <property type="evidence" value="ECO:0007669"/>
    <property type="project" value="UniProtKB-KW"/>
</dbReference>
<evidence type="ECO:0000259" key="1">
    <source>
        <dbReference type="PROSITE" id="PS50076"/>
    </source>
</evidence>
<dbReference type="CDD" id="cd06257">
    <property type="entry name" value="DnaJ"/>
    <property type="match status" value="1"/>
</dbReference>
<dbReference type="Gene3D" id="1.10.287.110">
    <property type="entry name" value="DnaJ domain"/>
    <property type="match status" value="1"/>
</dbReference>
<name>A0A7S9X5A0_9BACT</name>
<dbReference type="PRINTS" id="PR00625">
    <property type="entry name" value="JDOMAIN"/>
</dbReference>
<dbReference type="SUPFAM" id="SSF46565">
    <property type="entry name" value="Chaperone J-domain"/>
    <property type="match status" value="1"/>
</dbReference>
<sequence length="276" mass="32368">MQVKQTLESLSILTDNDILFCELRDLINKNFTKILSNKNKVISFYEENEMPQRKCFLKFIKKLYEKQSQDQLDVRLANYKTIKLGLIQKNTLAPVINLRISFIKNEAKFELKDTLCKNFADYISESLVKSGIDFNKNDDFLNIIISNDNDISMLNKLLAKKNYPKFSINFVYDEKEYKIFKHNIKIKSSAKFMSRFSALANLLEENFEILGCSKNDDFATVRQNYLSLANIYHPDRHSNKSIAIQEEYAKKFKNIQSAYESLKPYFKNQENFVMVG</sequence>
<gene>
    <name evidence="2" type="ORF">CVS89_05235</name>
</gene>
<dbReference type="InterPro" id="IPR036869">
    <property type="entry name" value="J_dom_sf"/>
</dbReference>
<accession>A0A7S9X5A0</accession>
<dbReference type="RefSeq" id="WP_107847899.1">
    <property type="nucleotide sequence ID" value="NZ_CP049234.1"/>
</dbReference>
<evidence type="ECO:0000313" key="2">
    <source>
        <dbReference type="EMBL" id="QPH97674.1"/>
    </source>
</evidence>
<dbReference type="EC" id="4.3.2.2" evidence="2"/>
<dbReference type="AlphaFoldDB" id="A0A7S9X5A0"/>
<dbReference type="Pfam" id="PF00226">
    <property type="entry name" value="DnaJ"/>
    <property type="match status" value="1"/>
</dbReference>
<keyword evidence="2" id="KW-0456">Lyase</keyword>
<evidence type="ECO:0000313" key="3">
    <source>
        <dbReference type="Proteomes" id="UP000594571"/>
    </source>
</evidence>
<dbReference type="EMBL" id="CP049263">
    <property type="protein sequence ID" value="QPH97674.1"/>
    <property type="molecule type" value="Genomic_DNA"/>
</dbReference>
<organism evidence="2 3">
    <name type="scientific">Campylobacter concisus</name>
    <dbReference type="NCBI Taxonomy" id="199"/>
    <lineage>
        <taxon>Bacteria</taxon>
        <taxon>Pseudomonadati</taxon>
        <taxon>Campylobacterota</taxon>
        <taxon>Epsilonproteobacteria</taxon>
        <taxon>Campylobacterales</taxon>
        <taxon>Campylobacteraceae</taxon>
        <taxon>Campylobacter</taxon>
    </lineage>
</organism>
<dbReference type="SMART" id="SM00271">
    <property type="entry name" value="DnaJ"/>
    <property type="match status" value="1"/>
</dbReference>
<dbReference type="NCBIfam" id="NF006502">
    <property type="entry name" value="PRK08937.3-2"/>
    <property type="match status" value="1"/>
</dbReference>
<dbReference type="PROSITE" id="PS50076">
    <property type="entry name" value="DNAJ_2"/>
    <property type="match status" value="1"/>
</dbReference>
<feature type="domain" description="J" evidence="1">
    <location>
        <begin position="205"/>
        <end position="276"/>
    </location>
</feature>
<reference evidence="2 3" key="2">
    <citation type="journal article" date="2020" name="Microb. Genom.">
        <title>Analysis of complete Campylobacter concisus genomes identifies genomospecies features, secretion systems and novel plasmids and their association with severe ulcerative colitis.</title>
        <authorList>
            <person name="Liu F."/>
            <person name="Chen S."/>
            <person name="Luu L.D.W."/>
            <person name="Lee S.A."/>
            <person name="Tay A.C.Y."/>
            <person name="Wu R."/>
            <person name="Riordan S.M."/>
            <person name="Lan R."/>
            <person name="Liu L."/>
            <person name="Zhang L."/>
        </authorList>
    </citation>
    <scope>NUCLEOTIDE SEQUENCE [LARGE SCALE GENOMIC DNA]</scope>
    <source>
        <strain evidence="2 3">H16O-S1</strain>
    </source>
</reference>
<reference evidence="2 3" key="1">
    <citation type="journal article" date="2018" name="Emerg. Microbes Infect.">
        <title>Genomic analysis of oral Campylobacter concisus strains identified a potential bacterial molecular marker associated with active Crohn's disease.</title>
        <authorList>
            <person name="Liu F."/>
            <person name="Ma R."/>
            <person name="Tay C.Y.A."/>
            <person name="Octavia S."/>
            <person name="Lan R."/>
            <person name="Chung H.K.L."/>
            <person name="Riordan S.M."/>
            <person name="Grimm M.C."/>
            <person name="Leong R.W."/>
            <person name="Tanaka M.M."/>
            <person name="Connor S."/>
            <person name="Zhang L."/>
        </authorList>
    </citation>
    <scope>NUCLEOTIDE SEQUENCE [LARGE SCALE GENOMIC DNA]</scope>
    <source>
        <strain evidence="2 3">H16O-S1</strain>
    </source>
</reference>
<protein>
    <submittedName>
        <fullName evidence="2">Adenylosuccinate lyase</fullName>
        <ecNumber evidence="2">4.3.2.2</ecNumber>
    </submittedName>
</protein>
<dbReference type="InterPro" id="IPR001623">
    <property type="entry name" value="DnaJ_domain"/>
</dbReference>
<dbReference type="Proteomes" id="UP000594571">
    <property type="component" value="Chromosome"/>
</dbReference>